<dbReference type="SMART" id="SM00369">
    <property type="entry name" value="LRR_TYP"/>
    <property type="match status" value="14"/>
</dbReference>
<keyword evidence="7 11" id="KW-1133">Transmembrane helix</keyword>
<keyword evidence="4 11" id="KW-0812">Transmembrane</keyword>
<keyword evidence="3" id="KW-0433">Leucine-rich repeat</keyword>
<keyword evidence="15" id="KW-1185">Reference proteome</keyword>
<evidence type="ECO:0000256" key="4">
    <source>
        <dbReference type="ARBA" id="ARBA00022692"/>
    </source>
</evidence>
<dbReference type="GO" id="GO:0005886">
    <property type="term" value="C:plasma membrane"/>
    <property type="evidence" value="ECO:0007669"/>
    <property type="project" value="TreeGrafter"/>
</dbReference>
<dbReference type="SUPFAM" id="SSF52058">
    <property type="entry name" value="L domain-like"/>
    <property type="match status" value="3"/>
</dbReference>
<evidence type="ECO:0000256" key="2">
    <source>
        <dbReference type="ARBA" id="ARBA00009634"/>
    </source>
</evidence>
<dbReference type="FunFam" id="3.80.10.10:FF:001164">
    <property type="entry name" value="GH01279p"/>
    <property type="match status" value="1"/>
</dbReference>
<evidence type="ECO:0000256" key="10">
    <source>
        <dbReference type="ARBA" id="ARBA00023180"/>
    </source>
</evidence>
<gene>
    <name evidence="14" type="ORF">J437_LFUL008094</name>
</gene>
<evidence type="ECO:0000256" key="3">
    <source>
        <dbReference type="ARBA" id="ARBA00022614"/>
    </source>
</evidence>
<dbReference type="GO" id="GO:0007165">
    <property type="term" value="P:signal transduction"/>
    <property type="evidence" value="ECO:0007669"/>
    <property type="project" value="InterPro"/>
</dbReference>
<reference evidence="14" key="2">
    <citation type="submission" date="2017-10" db="EMBL/GenBank/DDBJ databases">
        <title>Ladona fulva Genome sequencing and assembly.</title>
        <authorList>
            <person name="Murali S."/>
            <person name="Richards S."/>
            <person name="Bandaranaike D."/>
            <person name="Bellair M."/>
            <person name="Blankenburg K."/>
            <person name="Chao H."/>
            <person name="Dinh H."/>
            <person name="Doddapaneni H."/>
            <person name="Dugan-Rocha S."/>
            <person name="Elkadiri S."/>
            <person name="Gnanaolivu R."/>
            <person name="Hernandez B."/>
            <person name="Skinner E."/>
            <person name="Javaid M."/>
            <person name="Lee S."/>
            <person name="Li M."/>
            <person name="Ming W."/>
            <person name="Munidasa M."/>
            <person name="Muniz J."/>
            <person name="Nguyen L."/>
            <person name="Hughes D."/>
            <person name="Osuji N."/>
            <person name="Pu L.-L."/>
            <person name="Puazo M."/>
            <person name="Qu C."/>
            <person name="Quiroz J."/>
            <person name="Raj R."/>
            <person name="Weissenberger G."/>
            <person name="Xin Y."/>
            <person name="Zou X."/>
            <person name="Han Y."/>
            <person name="Worley K."/>
            <person name="Muzny D."/>
            <person name="Gibbs R."/>
        </authorList>
    </citation>
    <scope>NUCLEOTIDE SEQUENCE</scope>
    <source>
        <strain evidence="14">Sampled in the wild</strain>
    </source>
</reference>
<reference evidence="14" key="1">
    <citation type="submission" date="2013-04" db="EMBL/GenBank/DDBJ databases">
        <authorList>
            <person name="Qu J."/>
            <person name="Murali S.C."/>
            <person name="Bandaranaike D."/>
            <person name="Bellair M."/>
            <person name="Blankenburg K."/>
            <person name="Chao H."/>
            <person name="Dinh H."/>
            <person name="Doddapaneni H."/>
            <person name="Downs B."/>
            <person name="Dugan-Rocha S."/>
            <person name="Elkadiri S."/>
            <person name="Gnanaolivu R.D."/>
            <person name="Hernandez B."/>
            <person name="Javaid M."/>
            <person name="Jayaseelan J.C."/>
            <person name="Lee S."/>
            <person name="Li M."/>
            <person name="Ming W."/>
            <person name="Munidasa M."/>
            <person name="Muniz J."/>
            <person name="Nguyen L."/>
            <person name="Ongeri F."/>
            <person name="Osuji N."/>
            <person name="Pu L.-L."/>
            <person name="Puazo M."/>
            <person name="Qu C."/>
            <person name="Quiroz J."/>
            <person name="Raj R."/>
            <person name="Weissenberger G."/>
            <person name="Xin Y."/>
            <person name="Zou X."/>
            <person name="Han Y."/>
            <person name="Richards S."/>
            <person name="Worley K."/>
            <person name="Muzny D."/>
            <person name="Gibbs R."/>
        </authorList>
    </citation>
    <scope>NUCLEOTIDE SEQUENCE</scope>
    <source>
        <strain evidence="14">Sampled in the wild</strain>
    </source>
</reference>
<dbReference type="InterPro" id="IPR000483">
    <property type="entry name" value="Cys-rich_flank_reg_C"/>
</dbReference>
<feature type="signal peptide" evidence="12">
    <location>
        <begin position="1"/>
        <end position="23"/>
    </location>
</feature>
<evidence type="ECO:0000256" key="6">
    <source>
        <dbReference type="ARBA" id="ARBA00022737"/>
    </source>
</evidence>
<dbReference type="Pfam" id="PF01582">
    <property type="entry name" value="TIR"/>
    <property type="match status" value="1"/>
</dbReference>
<evidence type="ECO:0000256" key="7">
    <source>
        <dbReference type="ARBA" id="ARBA00022989"/>
    </source>
</evidence>
<dbReference type="EMBL" id="KZ308558">
    <property type="protein sequence ID" value="KAG8231550.1"/>
    <property type="molecule type" value="Genomic_DNA"/>
</dbReference>
<dbReference type="PANTHER" id="PTHR24365">
    <property type="entry name" value="TOLL-LIKE RECEPTOR"/>
    <property type="match status" value="1"/>
</dbReference>
<name>A0A8K0KAW0_LADFU</name>
<dbReference type="InterPro" id="IPR001611">
    <property type="entry name" value="Leu-rich_rpt"/>
</dbReference>
<dbReference type="AlphaFoldDB" id="A0A8K0KAW0"/>
<evidence type="ECO:0000259" key="13">
    <source>
        <dbReference type="PROSITE" id="PS50104"/>
    </source>
</evidence>
<dbReference type="SMART" id="SM00364">
    <property type="entry name" value="LRR_BAC"/>
    <property type="match status" value="8"/>
</dbReference>
<dbReference type="InterPro" id="IPR032675">
    <property type="entry name" value="LRR_dom_sf"/>
</dbReference>
<feature type="chain" id="PRO_5035422581" description="TIR domain-containing protein" evidence="12">
    <location>
        <begin position="24"/>
        <end position="1068"/>
    </location>
</feature>
<sequence length="1068" mass="119824">MTSGASFCGLIFVILCAKPYLISLGVNGAVFCPVESGCTCSKGSDGTYEMECYRNLVAEESIYDYNFGGRSQVLLIKIKPGFYATVQCHPATEWSDLRLLSGLKVQSCPSITFNYCPLPDSSKNISSFRAFFDFVGVEKVEIISFQSYKTLGDGLKAEHLIGLSGVTKLSLTSNGLTSLPKNSFSGVPDVRWLDLRDNKIQLQSSLFRNLYSLSSIELGSNEISRLPLELFHGLKNLSQLNLWGNKLGLANLSRTHFKDLTMLESLDLSSNILASLDEDIFYDLVSLKTLNLNANSFSSLPTNLFINNKNLQTLRLSNNNAHLPSLPNGLLSNLSLLTSVSLDKSGIENLPGDLFRGSERIKTLSLQGNRLKALPGDIFSDIKSLEKLNLKENQIFDLSQLPFKKLSSLSSLILSFNNLSHLPPALFHDLRSLEELDMRSNKLKTLDLNAFSRNIRLREAYFSNNELSFAESPDEDYDIISFGADSPFGSCTELEILDLANNAIKDIFSDWKIAMLKLKELNLSRNSLSRVSVNDLHFLSSELIVDLRSNNISVIDFEQAVNLSLVQPNADKKSVKIFVDDNPIKCDCNIYHLLKYLEGRVPLQVRSLVDLQVNDLQCLYPSELAGKKLTDLNSKTLICDLGLLELSLEDDEIHFKDLSSDNRTDLVAFVNEKCPATCKCLWRPEDDGLIVDCREGNLSHFPYALPVTRRTSHIELLASGLGLIKLWPASSLNLGYNKISTLELSRNALSSIDASSLPPHLKVLDLHQNNLTHLNKSVKFLPNVTCKSGHASGMPLSQMTLNDLCPISNVIATACISIAVLGLVMGTLAALYYRHQDEIKIWLYAHHLCLWFVTEDELDKDKEYDAFISYSHQDESFVVEELVPVLEGGRFPDKGHPGDVRYIEKKDVIKYKLCLHYRDWIAGQWIPAQIARSVDLSRRTIVVLSPSFLESVWGQMEFRAAHCRSLSEGRSRVIVILYGDVPPADQLDPELRTYLTTNTYVKWGDPWFWRKLRYALPHVQTRKRKKVSASLTLRTNLNEKHWEAVNGQSKPLELIHTNSAAEKETKKC</sequence>
<dbReference type="PROSITE" id="PS50104">
    <property type="entry name" value="TIR"/>
    <property type="match status" value="1"/>
</dbReference>
<dbReference type="Proteomes" id="UP000792457">
    <property type="component" value="Unassembled WGS sequence"/>
</dbReference>
<dbReference type="SUPFAM" id="SSF52200">
    <property type="entry name" value="Toll/Interleukin receptor TIR domain"/>
    <property type="match status" value="1"/>
</dbReference>
<evidence type="ECO:0000256" key="5">
    <source>
        <dbReference type="ARBA" id="ARBA00022729"/>
    </source>
</evidence>
<evidence type="ECO:0000256" key="1">
    <source>
        <dbReference type="ARBA" id="ARBA00004479"/>
    </source>
</evidence>
<keyword evidence="10" id="KW-0325">Glycoprotein</keyword>
<evidence type="ECO:0000313" key="14">
    <source>
        <dbReference type="EMBL" id="KAG8231550.1"/>
    </source>
</evidence>
<evidence type="ECO:0000256" key="11">
    <source>
        <dbReference type="SAM" id="Phobius"/>
    </source>
</evidence>
<dbReference type="SMART" id="SM00255">
    <property type="entry name" value="TIR"/>
    <property type="match status" value="1"/>
</dbReference>
<keyword evidence="6" id="KW-0677">Repeat</keyword>
<dbReference type="GO" id="GO:0038023">
    <property type="term" value="F:signaling receptor activity"/>
    <property type="evidence" value="ECO:0007669"/>
    <property type="project" value="TreeGrafter"/>
</dbReference>
<protein>
    <recommendedName>
        <fullName evidence="13">TIR domain-containing protein</fullName>
    </recommendedName>
</protein>
<dbReference type="InterPro" id="IPR035897">
    <property type="entry name" value="Toll_tir_struct_dom_sf"/>
</dbReference>
<organism evidence="14 15">
    <name type="scientific">Ladona fulva</name>
    <name type="common">Scarce chaser dragonfly</name>
    <name type="synonym">Libellula fulva</name>
    <dbReference type="NCBI Taxonomy" id="123851"/>
    <lineage>
        <taxon>Eukaryota</taxon>
        <taxon>Metazoa</taxon>
        <taxon>Ecdysozoa</taxon>
        <taxon>Arthropoda</taxon>
        <taxon>Hexapoda</taxon>
        <taxon>Insecta</taxon>
        <taxon>Pterygota</taxon>
        <taxon>Palaeoptera</taxon>
        <taxon>Odonata</taxon>
        <taxon>Epiprocta</taxon>
        <taxon>Anisoptera</taxon>
        <taxon>Libelluloidea</taxon>
        <taxon>Libellulidae</taxon>
        <taxon>Ladona</taxon>
    </lineage>
</organism>
<proteinExistence type="inferred from homology"/>
<dbReference type="PROSITE" id="PS51450">
    <property type="entry name" value="LRR"/>
    <property type="match status" value="3"/>
</dbReference>
<dbReference type="Gene3D" id="3.40.50.10140">
    <property type="entry name" value="Toll/interleukin-1 receptor homology (TIR) domain"/>
    <property type="match status" value="1"/>
</dbReference>
<keyword evidence="8 11" id="KW-0472">Membrane</keyword>
<dbReference type="PANTHER" id="PTHR24365:SF541">
    <property type="entry name" value="PROTEIN TOLL-RELATED"/>
    <property type="match status" value="1"/>
</dbReference>
<evidence type="ECO:0000313" key="15">
    <source>
        <dbReference type="Proteomes" id="UP000792457"/>
    </source>
</evidence>
<evidence type="ECO:0000256" key="9">
    <source>
        <dbReference type="ARBA" id="ARBA00023170"/>
    </source>
</evidence>
<dbReference type="InterPro" id="IPR003591">
    <property type="entry name" value="Leu-rich_rpt_typical-subtyp"/>
</dbReference>
<keyword evidence="9" id="KW-0675">Receptor</keyword>
<dbReference type="Gene3D" id="3.80.10.10">
    <property type="entry name" value="Ribonuclease Inhibitor"/>
    <property type="match status" value="5"/>
</dbReference>
<feature type="transmembrane region" description="Helical" evidence="11">
    <location>
        <begin position="810"/>
        <end position="833"/>
    </location>
</feature>
<keyword evidence="5 12" id="KW-0732">Signal</keyword>
<comment type="similarity">
    <text evidence="2">Belongs to the Toll-like receptor family.</text>
</comment>
<evidence type="ECO:0000256" key="8">
    <source>
        <dbReference type="ARBA" id="ARBA00023136"/>
    </source>
</evidence>
<evidence type="ECO:0000256" key="12">
    <source>
        <dbReference type="SAM" id="SignalP"/>
    </source>
</evidence>
<comment type="caution">
    <text evidence="14">The sequence shown here is derived from an EMBL/GenBank/DDBJ whole genome shotgun (WGS) entry which is preliminary data.</text>
</comment>
<accession>A0A8K0KAW0</accession>
<dbReference type="InterPro" id="IPR000157">
    <property type="entry name" value="TIR_dom"/>
</dbReference>
<dbReference type="Pfam" id="PF13855">
    <property type="entry name" value="LRR_8"/>
    <property type="match status" value="6"/>
</dbReference>
<dbReference type="OrthoDB" id="1421090at2759"/>
<dbReference type="SMART" id="SM00082">
    <property type="entry name" value="LRRCT"/>
    <property type="match status" value="1"/>
</dbReference>
<comment type="subcellular location">
    <subcellularLocation>
        <location evidence="1">Membrane</location>
        <topology evidence="1">Single-pass type I membrane protein</topology>
    </subcellularLocation>
</comment>
<feature type="domain" description="TIR" evidence="13">
    <location>
        <begin position="862"/>
        <end position="1016"/>
    </location>
</feature>